<evidence type="ECO:0000313" key="1">
    <source>
        <dbReference type="EMBL" id="AXV04999.1"/>
    </source>
</evidence>
<protein>
    <submittedName>
        <fullName evidence="1">Uncharacterized protein</fullName>
    </submittedName>
</protein>
<proteinExistence type="predicted"/>
<name>A0A346XS02_9ACTN</name>
<dbReference type="OrthoDB" id="9818606at2"/>
<accession>A0A346XS02</accession>
<dbReference type="Proteomes" id="UP000264006">
    <property type="component" value="Chromosome"/>
</dbReference>
<gene>
    <name evidence="1" type="ORF">DVS28_a0292</name>
</gene>
<dbReference type="AlphaFoldDB" id="A0A346XS02"/>
<reference evidence="1 2" key="1">
    <citation type="submission" date="2018-09" db="EMBL/GenBank/DDBJ databases">
        <title>Complete genome sequence of Euzebya sp. DY32-46 isolated from seawater of Pacific Ocean.</title>
        <authorList>
            <person name="Xu L."/>
            <person name="Wu Y.-H."/>
            <person name="Xu X.-W."/>
        </authorList>
    </citation>
    <scope>NUCLEOTIDE SEQUENCE [LARGE SCALE GENOMIC DNA]</scope>
    <source>
        <strain evidence="1 2">DY32-46</strain>
    </source>
</reference>
<dbReference type="EMBL" id="CP031165">
    <property type="protein sequence ID" value="AXV04999.1"/>
    <property type="molecule type" value="Genomic_DNA"/>
</dbReference>
<sequence length="434" mass="45660">MPEVHAMADQEIVLDPEELALQREARMAGYRKTIAEGATATMPDLSVDVPDRSLDVGDGESQLPRLIAQDAADELADGVVQRIVQDASMAGRTVLVVTDLDVTHASSQARQMMAEVAALTDRLEAASAALVPPDAATPVPLPEPVREEEGKGIDGLGEILMGIPPGAMVTGLKALGAVAAAAPAVLELLKTDITVRPSTVSVADEVVVAAVARSLRQRDVLVRLAACTTIPDNEVTQALATLAITRDRLADEVTSFTAQHVTGGRAAEVTRQRGVLAGLVKTHDDLLDSGKGRAELQARIAKLEEWLAAHEPDVDRARAAVDVATRLVTRADEYLRAAETPGPSGLTPTAVAALLHELTRAGSTTDVLVLDCTTAIGESVWKEQWRGDQATHIGGLGVSWMLIGADGLLRSSGEHTAARSVTVKLGEPLRWPPA</sequence>
<evidence type="ECO:0000313" key="2">
    <source>
        <dbReference type="Proteomes" id="UP000264006"/>
    </source>
</evidence>
<dbReference type="KEGG" id="euz:DVS28_a0292"/>
<keyword evidence="2" id="KW-1185">Reference proteome</keyword>
<organism evidence="1 2">
    <name type="scientific">Euzebya pacifica</name>
    <dbReference type="NCBI Taxonomy" id="1608957"/>
    <lineage>
        <taxon>Bacteria</taxon>
        <taxon>Bacillati</taxon>
        <taxon>Actinomycetota</taxon>
        <taxon>Nitriliruptoria</taxon>
        <taxon>Euzebyales</taxon>
    </lineage>
</organism>